<name>A0ABM1BTY8_LIMPO</name>
<organism evidence="2 3">
    <name type="scientific">Limulus polyphemus</name>
    <name type="common">Atlantic horseshoe crab</name>
    <dbReference type="NCBI Taxonomy" id="6850"/>
    <lineage>
        <taxon>Eukaryota</taxon>
        <taxon>Metazoa</taxon>
        <taxon>Ecdysozoa</taxon>
        <taxon>Arthropoda</taxon>
        <taxon>Chelicerata</taxon>
        <taxon>Merostomata</taxon>
        <taxon>Xiphosura</taxon>
        <taxon>Limulidae</taxon>
        <taxon>Limulus</taxon>
    </lineage>
</organism>
<sequence>MTNIHRFVDIPSDADDCNLEPRVKEHFVGFGILHHSSSVTGDAITGRKHVWSTSTRRWEVLKRHVPNLTVKPLSDTRWENHISSLKALRYQLGSIFDALIEISGNSSRVEARGHFKFNVFLVVWNDEEYVKAIVNVKELEEELDISAEFESELVHIRRRKKQITYEGDDEPIQNPKQKLKCIPTRHSDRQCSKCSYCSVSPQDILTDSVPNVVIVVSSPQDILTDSVPNVVIVVSPPQDILTDSVPNVVIVVSPPQDILTDSVPNVLIALRILLTLPVSVASGWKSFSKLKLIKTYLRSTMTQERLVGLSTLSIEHEMAEKLDLKQLVRTSARKKARKVKF</sequence>
<dbReference type="GeneID" id="106472490"/>
<keyword evidence="2" id="KW-1185">Reference proteome</keyword>
<dbReference type="PANTHER" id="PTHR45749:SF35">
    <property type="entry name" value="AC-LIKE TRANSPOSASE-RELATED"/>
    <property type="match status" value="1"/>
</dbReference>
<gene>
    <name evidence="3" type="primary">LOC106472490</name>
</gene>
<dbReference type="RefSeq" id="XP_013788600.1">
    <property type="nucleotide sequence ID" value="XM_013933146.1"/>
</dbReference>
<accession>A0ABM1BTY8</accession>
<dbReference type="InterPro" id="IPR008906">
    <property type="entry name" value="HATC_C_dom"/>
</dbReference>
<evidence type="ECO:0000259" key="1">
    <source>
        <dbReference type="Pfam" id="PF05699"/>
    </source>
</evidence>
<evidence type="ECO:0000313" key="2">
    <source>
        <dbReference type="Proteomes" id="UP000694941"/>
    </source>
</evidence>
<dbReference type="PANTHER" id="PTHR45749">
    <property type="match status" value="1"/>
</dbReference>
<feature type="domain" description="HAT C-terminal dimerisation" evidence="1">
    <location>
        <begin position="261"/>
        <end position="318"/>
    </location>
</feature>
<dbReference type="Pfam" id="PF05699">
    <property type="entry name" value="Dimer_Tnp_hAT"/>
    <property type="match status" value="1"/>
</dbReference>
<evidence type="ECO:0000313" key="3">
    <source>
        <dbReference type="RefSeq" id="XP_013788600.1"/>
    </source>
</evidence>
<dbReference type="Proteomes" id="UP000694941">
    <property type="component" value="Unplaced"/>
</dbReference>
<reference evidence="3" key="1">
    <citation type="submission" date="2025-08" db="UniProtKB">
        <authorList>
            <consortium name="RefSeq"/>
        </authorList>
    </citation>
    <scope>IDENTIFICATION</scope>
    <source>
        <tissue evidence="3">Muscle</tissue>
    </source>
</reference>
<protein>
    <submittedName>
        <fullName evidence="3">Uncharacterized protein LOC106472490</fullName>
    </submittedName>
</protein>
<proteinExistence type="predicted"/>